<dbReference type="KEGG" id="fai:FAD_0150"/>
<dbReference type="EMBL" id="CP015363">
    <property type="protein sequence ID" value="ARD84080.1"/>
    <property type="molecule type" value="Genomic_DNA"/>
</dbReference>
<evidence type="ECO:0000256" key="1">
    <source>
        <dbReference type="SAM" id="Phobius"/>
    </source>
</evidence>
<organism evidence="2 3">
    <name type="scientific">Ferroplasma acidiphilum</name>
    <dbReference type="NCBI Taxonomy" id="74969"/>
    <lineage>
        <taxon>Archaea</taxon>
        <taxon>Methanobacteriati</taxon>
        <taxon>Thermoplasmatota</taxon>
        <taxon>Thermoplasmata</taxon>
        <taxon>Thermoplasmatales</taxon>
        <taxon>Ferroplasmaceae</taxon>
        <taxon>Ferroplasma</taxon>
    </lineage>
</organism>
<keyword evidence="3" id="KW-1185">Reference proteome</keyword>
<keyword evidence="1" id="KW-1133">Transmembrane helix</keyword>
<dbReference type="AlphaFoldDB" id="A0A1V0N1Q3"/>
<dbReference type="Proteomes" id="UP000192050">
    <property type="component" value="Chromosome"/>
</dbReference>
<dbReference type="RefSeq" id="WP_009887155.1">
    <property type="nucleotide sequence ID" value="NZ_CP015363.1"/>
</dbReference>
<evidence type="ECO:0000313" key="2">
    <source>
        <dbReference type="EMBL" id="ARD84080.1"/>
    </source>
</evidence>
<dbReference type="GeneID" id="16025297"/>
<proteinExistence type="predicted"/>
<name>A0A1V0N1Q3_9ARCH</name>
<reference evidence="2 3" key="1">
    <citation type="submission" date="2011-10" db="EMBL/GenBank/DDBJ databases">
        <title>Metabolic and evolutionary patterns in the extreme acidophile Ferroplasma acidiphilum.</title>
        <authorList>
            <person name="Golyshina O.V."/>
            <person name="Kozyavkin S.A."/>
            <person name="Tatusov R.L."/>
            <person name="Slesarev A.I."/>
            <person name="Golyshin P.N."/>
        </authorList>
    </citation>
    <scope>NUCLEOTIDE SEQUENCE [LARGE SCALE GENOMIC DNA]</scope>
    <source>
        <strain evidence="3">Y</strain>
    </source>
</reference>
<evidence type="ECO:0000313" key="3">
    <source>
        <dbReference type="Proteomes" id="UP000192050"/>
    </source>
</evidence>
<keyword evidence="1" id="KW-0472">Membrane</keyword>
<accession>A0A1V0N1Q3</accession>
<gene>
    <name evidence="2" type="ORF">FAD_0150</name>
</gene>
<keyword evidence="1" id="KW-0812">Transmembrane</keyword>
<feature type="transmembrane region" description="Helical" evidence="1">
    <location>
        <begin position="44"/>
        <end position="64"/>
    </location>
</feature>
<sequence>MTVKLENLNKKLFSMPLLGMFALLLAFNPDSTGSIVSGFYADGYAVDLFMLAVAIAFIAALIILKFKGKFKS</sequence>
<protein>
    <submittedName>
        <fullName evidence="2">Uncharacterized protein</fullName>
    </submittedName>
</protein>